<organism evidence="3">
    <name type="scientific">Salix viminalis</name>
    <name type="common">Common osier</name>
    <name type="synonym">Basket willow</name>
    <dbReference type="NCBI Taxonomy" id="40686"/>
    <lineage>
        <taxon>Eukaryota</taxon>
        <taxon>Viridiplantae</taxon>
        <taxon>Streptophyta</taxon>
        <taxon>Embryophyta</taxon>
        <taxon>Tracheophyta</taxon>
        <taxon>Spermatophyta</taxon>
        <taxon>Magnoliopsida</taxon>
        <taxon>eudicotyledons</taxon>
        <taxon>Gunneridae</taxon>
        <taxon>Pentapetalae</taxon>
        <taxon>rosids</taxon>
        <taxon>fabids</taxon>
        <taxon>Malpighiales</taxon>
        <taxon>Salicaceae</taxon>
        <taxon>Saliceae</taxon>
        <taxon>Salix</taxon>
    </lineage>
</organism>
<evidence type="ECO:0000256" key="2">
    <source>
        <dbReference type="SAM" id="SignalP"/>
    </source>
</evidence>
<keyword evidence="2" id="KW-0732">Signal</keyword>
<feature type="compositionally biased region" description="Polar residues" evidence="1">
    <location>
        <begin position="94"/>
        <end position="106"/>
    </location>
</feature>
<feature type="signal peptide" evidence="2">
    <location>
        <begin position="1"/>
        <end position="20"/>
    </location>
</feature>
<proteinExistence type="predicted"/>
<sequence>MAPALTMVPLLMSFMERLRSAVTACSWVRGSVEDNSSTRSGIAPASAMQTLLSAFLFANKRSSPAADLCCSRLPLANLSNKNTRSKAWEDDGHNQNPRKSCDPTMN</sequence>
<gene>
    <name evidence="3" type="ORF">SVIM_LOCUS263724</name>
</gene>
<protein>
    <recommendedName>
        <fullName evidence="4">Secreted protein</fullName>
    </recommendedName>
</protein>
<evidence type="ECO:0000256" key="1">
    <source>
        <dbReference type="SAM" id="MobiDB-lite"/>
    </source>
</evidence>
<dbReference type="AlphaFoldDB" id="A0A6N2LQ98"/>
<dbReference type="EMBL" id="CAADRP010001596">
    <property type="protein sequence ID" value="VFU43282.1"/>
    <property type="molecule type" value="Genomic_DNA"/>
</dbReference>
<feature type="chain" id="PRO_5026990159" description="Secreted protein" evidence="2">
    <location>
        <begin position="21"/>
        <end position="106"/>
    </location>
</feature>
<evidence type="ECO:0008006" key="4">
    <source>
        <dbReference type="Google" id="ProtNLM"/>
    </source>
</evidence>
<accession>A0A6N2LQ98</accession>
<feature type="region of interest" description="Disordered" evidence="1">
    <location>
        <begin position="81"/>
        <end position="106"/>
    </location>
</feature>
<reference evidence="3" key="1">
    <citation type="submission" date="2019-03" db="EMBL/GenBank/DDBJ databases">
        <authorList>
            <person name="Mank J."/>
            <person name="Almeida P."/>
        </authorList>
    </citation>
    <scope>NUCLEOTIDE SEQUENCE</scope>
    <source>
        <strain evidence="3">78183</strain>
    </source>
</reference>
<evidence type="ECO:0000313" key="3">
    <source>
        <dbReference type="EMBL" id="VFU43282.1"/>
    </source>
</evidence>
<name>A0A6N2LQ98_SALVM</name>